<accession>A0A818GHU6</accession>
<organism evidence="2 4">
    <name type="scientific">Rotaria socialis</name>
    <dbReference type="NCBI Taxonomy" id="392032"/>
    <lineage>
        <taxon>Eukaryota</taxon>
        <taxon>Metazoa</taxon>
        <taxon>Spiralia</taxon>
        <taxon>Gnathifera</taxon>
        <taxon>Rotifera</taxon>
        <taxon>Eurotatoria</taxon>
        <taxon>Bdelloidea</taxon>
        <taxon>Philodinida</taxon>
        <taxon>Philodinidae</taxon>
        <taxon>Rotaria</taxon>
    </lineage>
</organism>
<protein>
    <recommendedName>
        <fullName evidence="1">Helix-turn-helix domain-containing protein</fullName>
    </recommendedName>
</protein>
<reference evidence="2" key="1">
    <citation type="submission" date="2021-02" db="EMBL/GenBank/DDBJ databases">
        <authorList>
            <person name="Nowell W R."/>
        </authorList>
    </citation>
    <scope>NUCLEOTIDE SEQUENCE</scope>
</reference>
<evidence type="ECO:0000313" key="3">
    <source>
        <dbReference type="EMBL" id="CAF4953448.1"/>
    </source>
</evidence>
<proteinExistence type="predicted"/>
<sequence length="126" mass="14970">TSIYHKPSADPYYLPYTSDHPHSIHRNIPYNALLRTARLCSNLHDFHLERLRILVSLLLNNYPPAFIRNQFLRFFQVNKADTLIKRFDDQLYQQLHQKLLHQPTKREIGKNAIKKDPILFPPVLQT</sequence>
<comment type="caution">
    <text evidence="2">The sequence shown here is derived from an EMBL/GenBank/DDBJ whole genome shotgun (WGS) entry which is preliminary data.</text>
</comment>
<dbReference type="InterPro" id="IPR058912">
    <property type="entry name" value="HTH_animal"/>
</dbReference>
<dbReference type="Proteomes" id="UP000663865">
    <property type="component" value="Unassembled WGS sequence"/>
</dbReference>
<gene>
    <name evidence="2" type="ORF">KIK155_LOCUS15096</name>
    <name evidence="3" type="ORF">TOA249_LOCUS33976</name>
</gene>
<feature type="domain" description="Helix-turn-helix" evidence="1">
    <location>
        <begin position="12"/>
        <end position="71"/>
    </location>
</feature>
<dbReference type="EMBL" id="CAJNYV010002634">
    <property type="protein sequence ID" value="CAF3490224.1"/>
    <property type="molecule type" value="Genomic_DNA"/>
</dbReference>
<evidence type="ECO:0000313" key="2">
    <source>
        <dbReference type="EMBL" id="CAF3490224.1"/>
    </source>
</evidence>
<evidence type="ECO:0000313" key="4">
    <source>
        <dbReference type="Proteomes" id="UP000663865"/>
    </source>
</evidence>
<name>A0A818GHU6_9BILA</name>
<feature type="non-terminal residue" evidence="2">
    <location>
        <position position="126"/>
    </location>
</feature>
<feature type="non-terminal residue" evidence="2">
    <location>
        <position position="1"/>
    </location>
</feature>
<dbReference type="AlphaFoldDB" id="A0A818GHU6"/>
<dbReference type="Proteomes" id="UP000663838">
    <property type="component" value="Unassembled WGS sequence"/>
</dbReference>
<evidence type="ECO:0000259" key="1">
    <source>
        <dbReference type="Pfam" id="PF26215"/>
    </source>
</evidence>
<dbReference type="EMBL" id="CAJOBS010014091">
    <property type="protein sequence ID" value="CAF4953448.1"/>
    <property type="molecule type" value="Genomic_DNA"/>
</dbReference>
<dbReference type="Pfam" id="PF26215">
    <property type="entry name" value="HTH_animal"/>
    <property type="match status" value="1"/>
</dbReference>